<dbReference type="EMBL" id="LSRX01001124">
    <property type="protein sequence ID" value="OLP83303.1"/>
    <property type="molecule type" value="Genomic_DNA"/>
</dbReference>
<dbReference type="AlphaFoldDB" id="A0A1Q9CK46"/>
<organism evidence="1 2">
    <name type="scientific">Symbiodinium microadriaticum</name>
    <name type="common">Dinoflagellate</name>
    <name type="synonym">Zooxanthella microadriatica</name>
    <dbReference type="NCBI Taxonomy" id="2951"/>
    <lineage>
        <taxon>Eukaryota</taxon>
        <taxon>Sar</taxon>
        <taxon>Alveolata</taxon>
        <taxon>Dinophyceae</taxon>
        <taxon>Suessiales</taxon>
        <taxon>Symbiodiniaceae</taxon>
        <taxon>Symbiodinium</taxon>
    </lineage>
</organism>
<proteinExistence type="predicted"/>
<sequence length="351" mass="39760">MMDILNSHGMVVFNKKNIAKKTKAVEYGVMHLAPRPDLLRPRQALSSDAEAADFFSEYSHLHKTERAICGRILVFDCNLVSDCGGLADRMAGTITAAIVSILTNRSFVLHQDYFNESFQPANPDVDWRWSKELENCTRNAGPVLEFVNKDHAWNDFLEHFGDRPIVRVRSNRGFLHGLLDHPRFRMQLAKWGLTKCNIFGRIFDGLFKPTQALTSMVQKFLPWHGDFGEKPTLTVGMHFRLGDASFDPRVAALAVGRDVMNFWDLTFKCARSATSAAVALWGAPVQDCSDVFHMVPQLLRLCRLYFRWMGKAQAQAQEQAEAGPTVEWKTRRLAPLFLRKDVKLLAADTST</sequence>
<name>A0A1Q9CK46_SYMMI</name>
<evidence type="ECO:0000313" key="2">
    <source>
        <dbReference type="Proteomes" id="UP000186817"/>
    </source>
</evidence>
<reference evidence="1 2" key="1">
    <citation type="submission" date="2016-02" db="EMBL/GenBank/DDBJ databases">
        <title>Genome analysis of coral dinoflagellate symbionts highlights evolutionary adaptations to a symbiotic lifestyle.</title>
        <authorList>
            <person name="Aranda M."/>
            <person name="Li Y."/>
            <person name="Liew Y.J."/>
            <person name="Baumgarten S."/>
            <person name="Simakov O."/>
            <person name="Wilson M."/>
            <person name="Piel J."/>
            <person name="Ashoor H."/>
            <person name="Bougouffa S."/>
            <person name="Bajic V.B."/>
            <person name="Ryu T."/>
            <person name="Ravasi T."/>
            <person name="Bayer T."/>
            <person name="Micklem G."/>
            <person name="Kim H."/>
            <person name="Bhak J."/>
            <person name="Lajeunesse T.C."/>
            <person name="Voolstra C.R."/>
        </authorList>
    </citation>
    <scope>NUCLEOTIDE SEQUENCE [LARGE SCALE GENOMIC DNA]</scope>
    <source>
        <strain evidence="1 2">CCMP2467</strain>
    </source>
</reference>
<comment type="caution">
    <text evidence="1">The sequence shown here is derived from an EMBL/GenBank/DDBJ whole genome shotgun (WGS) entry which is preliminary data.</text>
</comment>
<dbReference type="Proteomes" id="UP000186817">
    <property type="component" value="Unassembled WGS sequence"/>
</dbReference>
<dbReference type="OrthoDB" id="430591at2759"/>
<protein>
    <submittedName>
        <fullName evidence="1">Uncharacterized protein</fullName>
    </submittedName>
</protein>
<gene>
    <name evidence="1" type="ORF">AK812_SmicGene35940</name>
</gene>
<evidence type="ECO:0000313" key="1">
    <source>
        <dbReference type="EMBL" id="OLP83303.1"/>
    </source>
</evidence>
<accession>A0A1Q9CK46</accession>
<keyword evidence="2" id="KW-1185">Reference proteome</keyword>